<dbReference type="OrthoDB" id="3509362at2759"/>
<dbReference type="Gene3D" id="3.40.50.720">
    <property type="entry name" value="NAD(P)-binding Rossmann-like Domain"/>
    <property type="match status" value="1"/>
</dbReference>
<dbReference type="OMA" id="GPLTYFT"/>
<proteinExistence type="inferred from homology"/>
<comment type="subcellular location">
    <subcellularLocation>
        <location evidence="2">Lipid droplet</location>
    </subcellularLocation>
    <subcellularLocation>
        <location evidence="1">Mitochondrion</location>
    </subcellularLocation>
</comment>
<keyword evidence="3" id="KW-0551">Lipid droplet</keyword>
<evidence type="ECO:0000313" key="8">
    <source>
        <dbReference type="Proteomes" id="UP000005666"/>
    </source>
</evidence>
<dbReference type="Pfam" id="PF08240">
    <property type="entry name" value="ADH_N"/>
    <property type="match status" value="1"/>
</dbReference>
<dbReference type="PANTHER" id="PTHR11695:SF294">
    <property type="entry name" value="RETICULON-4-INTERACTING PROTEIN 1, MITOCHONDRIAL"/>
    <property type="match status" value="1"/>
</dbReference>
<evidence type="ECO:0000256" key="5">
    <source>
        <dbReference type="ARBA" id="ARBA00038249"/>
    </source>
</evidence>
<dbReference type="EMBL" id="HE612862">
    <property type="protein sequence ID" value="CCE64035.1"/>
    <property type="molecule type" value="Genomic_DNA"/>
</dbReference>
<dbReference type="GO" id="GO:0006974">
    <property type="term" value="P:DNA damage response"/>
    <property type="evidence" value="ECO:0007669"/>
    <property type="project" value="EnsemblFungi"/>
</dbReference>
<dbReference type="STRING" id="1071381.G8BVV7"/>
<accession>G8BVV7</accession>
<comment type="similarity">
    <text evidence="5">Belongs to the YIM1 family.</text>
</comment>
<evidence type="ECO:0000256" key="1">
    <source>
        <dbReference type="ARBA" id="ARBA00004173"/>
    </source>
</evidence>
<evidence type="ECO:0000256" key="4">
    <source>
        <dbReference type="ARBA" id="ARBA00023128"/>
    </source>
</evidence>
<dbReference type="GO" id="GO:0018455">
    <property type="term" value="F:alcohol dehydrogenase [NAD(P)+] activity"/>
    <property type="evidence" value="ECO:0007669"/>
    <property type="project" value="EnsemblFungi"/>
</dbReference>
<name>G8BVV7_TETPH</name>
<dbReference type="InterPro" id="IPR011032">
    <property type="entry name" value="GroES-like_sf"/>
</dbReference>
<protein>
    <recommendedName>
        <fullName evidence="6">Alcohol dehydrogenase-like N-terminal domain-containing protein</fullName>
    </recommendedName>
</protein>
<organism evidence="7 8">
    <name type="scientific">Tetrapisispora phaffii (strain ATCC 24235 / CBS 4417 / NBRC 1672 / NRRL Y-8282 / UCD 70-5)</name>
    <name type="common">Yeast</name>
    <name type="synonym">Fabospora phaffii</name>
    <dbReference type="NCBI Taxonomy" id="1071381"/>
    <lineage>
        <taxon>Eukaryota</taxon>
        <taxon>Fungi</taxon>
        <taxon>Dikarya</taxon>
        <taxon>Ascomycota</taxon>
        <taxon>Saccharomycotina</taxon>
        <taxon>Saccharomycetes</taxon>
        <taxon>Saccharomycetales</taxon>
        <taxon>Saccharomycetaceae</taxon>
        <taxon>Tetrapisispora</taxon>
    </lineage>
</organism>
<dbReference type="InterPro" id="IPR050700">
    <property type="entry name" value="YIM1/Zinc_Alcohol_DH_Fams"/>
</dbReference>
<dbReference type="GO" id="GO:0005739">
    <property type="term" value="C:mitochondrion"/>
    <property type="evidence" value="ECO:0007669"/>
    <property type="project" value="UniProtKB-SubCell"/>
</dbReference>
<gene>
    <name evidence="7" type="primary">TPHA0G01990</name>
    <name evidence="7" type="ordered locus">TPHA_0G01990</name>
</gene>
<dbReference type="InterPro" id="IPR036291">
    <property type="entry name" value="NAD(P)-bd_dom_sf"/>
</dbReference>
<reference evidence="7 8" key="1">
    <citation type="journal article" date="2011" name="Proc. Natl. Acad. Sci. U.S.A.">
        <title>Evolutionary erosion of yeast sex chromosomes by mating-type switching accidents.</title>
        <authorList>
            <person name="Gordon J.L."/>
            <person name="Armisen D."/>
            <person name="Proux-Wera E."/>
            <person name="Oheigeartaigh S.S."/>
            <person name="Byrne K.P."/>
            <person name="Wolfe K.H."/>
        </authorList>
    </citation>
    <scope>NUCLEOTIDE SEQUENCE [LARGE SCALE GENOMIC DNA]</scope>
    <source>
        <strain evidence="8">ATCC 24235 / CBS 4417 / NBRC 1672 / NRRL Y-8282 / UCD 70-5</strain>
    </source>
</reference>
<sequence length="362" mass="40520">MVDNKAISYINRDTPLKITNTEIDLDNCYKHNEIIVEVHAVALNPIDNILKRLSIPLISRSYSKIYGCDYSGVIVRAGKDVKSFNVGDAVFGKYLDFTCRRQGAAEQYIVINPTKNDEISVIEKGDGKEVSQETFNKYAAAVTVFATAYCLLTENNQKINENSKILVVGASTSVGYALIKIAKNIYNVKTVVGTCNSNSIEHNKEAGYDILIPYNDPSKSVPEYTLDIIKDQLDGEKFDLIADCAGTNVFFPIMDSVLKPSSTNSQFLTIVGDYKFNYRTMGWSDFVTWSVIKRKLGIFRNYNYGFIVANSPEGLRLASKMIPSGDYIPVIDSVYKFDQFKDAEERLISNKAKGKIIIEIDQ</sequence>
<dbReference type="AlphaFoldDB" id="G8BVV7"/>
<dbReference type="SUPFAM" id="SSF50129">
    <property type="entry name" value="GroES-like"/>
    <property type="match status" value="1"/>
</dbReference>
<dbReference type="GeneID" id="11533559"/>
<feature type="domain" description="Alcohol dehydrogenase-like N-terminal" evidence="6">
    <location>
        <begin position="31"/>
        <end position="103"/>
    </location>
</feature>
<dbReference type="SUPFAM" id="SSF51735">
    <property type="entry name" value="NAD(P)-binding Rossmann-fold domains"/>
    <property type="match status" value="1"/>
</dbReference>
<dbReference type="Gene3D" id="3.90.180.10">
    <property type="entry name" value="Medium-chain alcohol dehydrogenases, catalytic domain"/>
    <property type="match status" value="1"/>
</dbReference>
<dbReference type="InterPro" id="IPR013154">
    <property type="entry name" value="ADH-like_N"/>
</dbReference>
<dbReference type="Pfam" id="PF13602">
    <property type="entry name" value="ADH_zinc_N_2"/>
    <property type="match status" value="1"/>
</dbReference>
<dbReference type="GO" id="GO:0005811">
    <property type="term" value="C:lipid droplet"/>
    <property type="evidence" value="ECO:0007669"/>
    <property type="project" value="UniProtKB-SubCell"/>
</dbReference>
<evidence type="ECO:0000256" key="2">
    <source>
        <dbReference type="ARBA" id="ARBA00004502"/>
    </source>
</evidence>
<dbReference type="RefSeq" id="XP_003686469.1">
    <property type="nucleotide sequence ID" value="XM_003686421.1"/>
</dbReference>
<dbReference type="KEGG" id="tpf:TPHA_0G01990"/>
<dbReference type="PANTHER" id="PTHR11695">
    <property type="entry name" value="ALCOHOL DEHYDROGENASE RELATED"/>
    <property type="match status" value="1"/>
</dbReference>
<dbReference type="Proteomes" id="UP000005666">
    <property type="component" value="Chromosome 7"/>
</dbReference>
<evidence type="ECO:0000259" key="6">
    <source>
        <dbReference type="Pfam" id="PF08240"/>
    </source>
</evidence>
<keyword evidence="8" id="KW-1185">Reference proteome</keyword>
<keyword evidence="4" id="KW-0496">Mitochondrion</keyword>
<dbReference type="HOGENOM" id="CLU_026673_3_3_1"/>
<dbReference type="eggNOG" id="KOG1198">
    <property type="taxonomic scope" value="Eukaryota"/>
</dbReference>
<evidence type="ECO:0000313" key="7">
    <source>
        <dbReference type="EMBL" id="CCE64035.1"/>
    </source>
</evidence>
<evidence type="ECO:0000256" key="3">
    <source>
        <dbReference type="ARBA" id="ARBA00022677"/>
    </source>
</evidence>